<dbReference type="Proteomes" id="UP000675881">
    <property type="component" value="Chromosome 1"/>
</dbReference>
<evidence type="ECO:0000313" key="3">
    <source>
        <dbReference type="Proteomes" id="UP000675881"/>
    </source>
</evidence>
<sequence length="116" mass="12823">MEPTIFVRNNITVQMHSCKCNPPTGSKLLLPEHCSCFCSKVPRTRKFSTSIESQLSGSTVRLQTLHGMVPDSRKASSISMSSSYLELREEISSSFGSSTSLFSPIPSFRESQSRLS</sequence>
<organism evidence="2 3">
    <name type="scientific">Lepeophtheirus salmonis</name>
    <name type="common">Salmon louse</name>
    <name type="synonym">Caligus salmonis</name>
    <dbReference type="NCBI Taxonomy" id="72036"/>
    <lineage>
        <taxon>Eukaryota</taxon>
        <taxon>Metazoa</taxon>
        <taxon>Ecdysozoa</taxon>
        <taxon>Arthropoda</taxon>
        <taxon>Crustacea</taxon>
        <taxon>Multicrustacea</taxon>
        <taxon>Hexanauplia</taxon>
        <taxon>Copepoda</taxon>
        <taxon>Siphonostomatoida</taxon>
        <taxon>Caligidae</taxon>
        <taxon>Lepeophtheirus</taxon>
    </lineage>
</organism>
<evidence type="ECO:0000313" key="2">
    <source>
        <dbReference type="EMBL" id="CAF2766315.1"/>
    </source>
</evidence>
<keyword evidence="3" id="KW-1185">Reference proteome</keyword>
<feature type="compositionally biased region" description="Low complexity" evidence="1">
    <location>
        <begin position="94"/>
        <end position="103"/>
    </location>
</feature>
<protein>
    <submittedName>
        <fullName evidence="2">(salmon louse) hypothetical protein</fullName>
    </submittedName>
</protein>
<accession>A0A7R8CCR4</accession>
<proteinExistence type="predicted"/>
<reference evidence="2" key="1">
    <citation type="submission" date="2021-02" db="EMBL/GenBank/DDBJ databases">
        <authorList>
            <person name="Bekaert M."/>
        </authorList>
    </citation>
    <scope>NUCLEOTIDE SEQUENCE</scope>
    <source>
        <strain evidence="2">IoA-00</strain>
    </source>
</reference>
<evidence type="ECO:0000256" key="1">
    <source>
        <dbReference type="SAM" id="MobiDB-lite"/>
    </source>
</evidence>
<dbReference type="AlphaFoldDB" id="A0A7R8CCR4"/>
<feature type="region of interest" description="Disordered" evidence="1">
    <location>
        <begin position="94"/>
        <end position="116"/>
    </location>
</feature>
<dbReference type="EMBL" id="HG994580">
    <property type="protein sequence ID" value="CAF2766315.1"/>
    <property type="molecule type" value="Genomic_DNA"/>
</dbReference>
<name>A0A7R8CCR4_LEPSM</name>
<gene>
    <name evidence="2" type="ORF">LSAA_491</name>
</gene>